<dbReference type="EnsemblMetazoa" id="tetur02g12340.1">
    <property type="protein sequence ID" value="tetur02g12340.1"/>
    <property type="gene ID" value="tetur02g12340"/>
</dbReference>
<accession>T1JXL1</accession>
<dbReference type="Gene3D" id="3.30.710.10">
    <property type="entry name" value="Potassium Channel Kv1.1, Chain A"/>
    <property type="match status" value="1"/>
</dbReference>
<evidence type="ECO:0000259" key="3">
    <source>
        <dbReference type="SMART" id="SM00875"/>
    </source>
</evidence>
<dbReference type="InterPro" id="IPR011705">
    <property type="entry name" value="BACK"/>
</dbReference>
<evidence type="ECO:0000313" key="5">
    <source>
        <dbReference type="Proteomes" id="UP000015104"/>
    </source>
</evidence>
<evidence type="ECO:0000256" key="1">
    <source>
        <dbReference type="ARBA" id="ARBA00022441"/>
    </source>
</evidence>
<feature type="domain" description="BACK" evidence="3">
    <location>
        <begin position="109"/>
        <end position="208"/>
    </location>
</feature>
<dbReference type="SMART" id="SM00875">
    <property type="entry name" value="BACK"/>
    <property type="match status" value="1"/>
</dbReference>
<sequence length="505" mass="59406">MDLLENGEITIVNRSKEHRISKELIREIPYFEKMLSHDLRESKENKVKLDFDEQALQAILNCLEFGSMLIEMKTVIHLCNMIDYFGMDNHLMDDCVAYFHDNFTIEHLPVVIPQVTSTSRCINSEVLNGFICRHFLMIANTSAWSHYPIELVEYILKHNLMIHSEKQVFNAIFRWIDGDYGSRMRYLRKLFNLVRWYHLEDLDLSEIKKNKFFNRAGLGPVFWLHWKRNCHRGFNRTKQNYFIMIEHLSGSNLHVKVIDSNFIQLFVRKVELDESMPLHVIHNEHVSDIIFDSGRKGIRIDWSLSKYRWLDLSTSKCHHLEIVKCIYGRSGEKKFSSDNFHKDINLCVIGSALLETTEKFILIHDGYFSRSLSEGFEEYIRKGPHDFHVTVLDDHIYVLHRCLDLYRYNSNYRFIERTRVQNTDAEFADLLLTSSQANDDRVFLVDKTTKDVYCYNIKSKEWSSIDLKIDNDSTDCRTGSNELLAFTSAFLSIAAIGPYMNPELS</sequence>
<dbReference type="SMR" id="T1JXL1"/>
<dbReference type="Gene3D" id="1.25.40.420">
    <property type="match status" value="1"/>
</dbReference>
<keyword evidence="5" id="KW-1185">Reference proteome</keyword>
<dbReference type="HOGENOM" id="CLU_020442_0_0_1"/>
<dbReference type="STRING" id="32264.T1JXL1"/>
<dbReference type="PANTHER" id="PTHR24412">
    <property type="entry name" value="KELCH PROTEIN"/>
    <property type="match status" value="1"/>
</dbReference>
<dbReference type="KEGG" id="tut:107371249"/>
<reference evidence="5" key="1">
    <citation type="submission" date="2011-08" db="EMBL/GenBank/DDBJ databases">
        <authorList>
            <person name="Rombauts S."/>
        </authorList>
    </citation>
    <scope>NUCLEOTIDE SEQUENCE</scope>
    <source>
        <strain evidence="5">London</strain>
    </source>
</reference>
<keyword evidence="2" id="KW-0677">Repeat</keyword>
<reference evidence="4" key="2">
    <citation type="submission" date="2015-06" db="UniProtKB">
        <authorList>
            <consortium name="EnsemblMetazoa"/>
        </authorList>
    </citation>
    <scope>IDENTIFICATION</scope>
</reference>
<protein>
    <recommendedName>
        <fullName evidence="3">BACK domain-containing protein</fullName>
    </recommendedName>
</protein>
<dbReference type="SUPFAM" id="SSF54695">
    <property type="entry name" value="POZ domain"/>
    <property type="match status" value="1"/>
</dbReference>
<proteinExistence type="predicted"/>
<gene>
    <name evidence="4" type="primary">107371249</name>
</gene>
<dbReference type="PANTHER" id="PTHR24412:SF489">
    <property type="entry name" value="RING FINGER DOMAIN AND KELCH REPEAT-CONTAINING PROTEIN DDB_G0271372"/>
    <property type="match status" value="1"/>
</dbReference>
<dbReference type="Proteomes" id="UP000015104">
    <property type="component" value="Unassembled WGS sequence"/>
</dbReference>
<evidence type="ECO:0000313" key="4">
    <source>
        <dbReference type="EnsemblMetazoa" id="tetur02g12340.1"/>
    </source>
</evidence>
<dbReference type="EMBL" id="CAEY01000829">
    <property type="status" value="NOT_ANNOTATED_CDS"/>
    <property type="molecule type" value="Genomic_DNA"/>
</dbReference>
<dbReference type="AlphaFoldDB" id="T1JXL1"/>
<dbReference type="InterPro" id="IPR011333">
    <property type="entry name" value="SKP1/BTB/POZ_sf"/>
</dbReference>
<dbReference type="Pfam" id="PF07707">
    <property type="entry name" value="BACK"/>
    <property type="match status" value="1"/>
</dbReference>
<dbReference type="OrthoDB" id="6350321at2759"/>
<keyword evidence="1" id="KW-0880">Kelch repeat</keyword>
<evidence type="ECO:0000256" key="2">
    <source>
        <dbReference type="ARBA" id="ARBA00022737"/>
    </source>
</evidence>
<organism evidence="4 5">
    <name type="scientific">Tetranychus urticae</name>
    <name type="common">Two-spotted spider mite</name>
    <dbReference type="NCBI Taxonomy" id="32264"/>
    <lineage>
        <taxon>Eukaryota</taxon>
        <taxon>Metazoa</taxon>
        <taxon>Ecdysozoa</taxon>
        <taxon>Arthropoda</taxon>
        <taxon>Chelicerata</taxon>
        <taxon>Arachnida</taxon>
        <taxon>Acari</taxon>
        <taxon>Acariformes</taxon>
        <taxon>Trombidiformes</taxon>
        <taxon>Prostigmata</taxon>
        <taxon>Eleutherengona</taxon>
        <taxon>Raphignathae</taxon>
        <taxon>Tetranychoidea</taxon>
        <taxon>Tetranychidae</taxon>
        <taxon>Tetranychus</taxon>
    </lineage>
</organism>
<name>T1JXL1_TETUR</name>